<evidence type="ECO:0000313" key="3">
    <source>
        <dbReference type="Proteomes" id="UP000248340"/>
    </source>
</evidence>
<evidence type="ECO:0000256" key="1">
    <source>
        <dbReference type="SAM" id="MobiDB-lite"/>
    </source>
</evidence>
<dbReference type="GeneID" id="37137155"/>
<reference evidence="2 3" key="1">
    <citation type="submission" date="2016-12" db="EMBL/GenBank/DDBJ databases">
        <title>The genomes of Aspergillus section Nigri reveals drivers in fungal speciation.</title>
        <authorList>
            <consortium name="DOE Joint Genome Institute"/>
            <person name="Vesth T.C."/>
            <person name="Nybo J."/>
            <person name="Theobald S."/>
            <person name="Brandl J."/>
            <person name="Frisvad J.C."/>
            <person name="Nielsen K.F."/>
            <person name="Lyhne E.K."/>
            <person name="Kogle M.E."/>
            <person name="Kuo A."/>
            <person name="Riley R."/>
            <person name="Clum A."/>
            <person name="Nolan M."/>
            <person name="Lipzen A."/>
            <person name="Salamov A."/>
            <person name="Henrissat B."/>
            <person name="Wiebenga A."/>
            <person name="De Vries R.P."/>
            <person name="Grigoriev I.V."/>
            <person name="Mortensen U.H."/>
            <person name="Andersen M.R."/>
            <person name="Baker S.E."/>
        </authorList>
    </citation>
    <scope>NUCLEOTIDE SEQUENCE [LARGE SCALE GENOMIC DNA]</scope>
    <source>
        <strain evidence="2 3">CBS 121591</strain>
    </source>
</reference>
<organism evidence="2 3">
    <name type="scientific">Aspergillus uvarum CBS 121591</name>
    <dbReference type="NCBI Taxonomy" id="1448315"/>
    <lineage>
        <taxon>Eukaryota</taxon>
        <taxon>Fungi</taxon>
        <taxon>Dikarya</taxon>
        <taxon>Ascomycota</taxon>
        <taxon>Pezizomycotina</taxon>
        <taxon>Eurotiomycetes</taxon>
        <taxon>Eurotiomycetidae</taxon>
        <taxon>Eurotiales</taxon>
        <taxon>Aspergillaceae</taxon>
        <taxon>Aspergillus</taxon>
        <taxon>Aspergillus subgen. Circumdati</taxon>
    </lineage>
</organism>
<gene>
    <name evidence="2" type="ORF">BO82DRAFT_351411</name>
</gene>
<accession>A0A319D1X0</accession>
<protein>
    <submittedName>
        <fullName evidence="2">Uncharacterized protein</fullName>
    </submittedName>
</protein>
<dbReference type="Proteomes" id="UP000248340">
    <property type="component" value="Unassembled WGS sequence"/>
</dbReference>
<keyword evidence="3" id="KW-1185">Reference proteome</keyword>
<feature type="compositionally biased region" description="Polar residues" evidence="1">
    <location>
        <begin position="32"/>
        <end position="48"/>
    </location>
</feature>
<proteinExistence type="predicted"/>
<name>A0A319D1X0_9EURO</name>
<dbReference type="VEuPathDB" id="FungiDB:BO82DRAFT_351411"/>
<dbReference type="EMBL" id="KZ821681">
    <property type="protein sequence ID" value="PYH85053.1"/>
    <property type="molecule type" value="Genomic_DNA"/>
</dbReference>
<feature type="region of interest" description="Disordered" evidence="1">
    <location>
        <begin position="1"/>
        <end position="64"/>
    </location>
</feature>
<feature type="compositionally biased region" description="Polar residues" evidence="1">
    <location>
        <begin position="1"/>
        <end position="10"/>
    </location>
</feature>
<sequence>MANKPPTQTRVMLGMPDSPRSRHGIPALPDNATATTRQGSSPYVSVSATRKHPCANPFSPTLFK</sequence>
<dbReference type="RefSeq" id="XP_025495253.1">
    <property type="nucleotide sequence ID" value="XM_025634414.1"/>
</dbReference>
<dbReference type="AlphaFoldDB" id="A0A319D1X0"/>
<evidence type="ECO:0000313" key="2">
    <source>
        <dbReference type="EMBL" id="PYH85053.1"/>
    </source>
</evidence>